<comment type="caution">
    <text evidence="6">Lacks conserved residue(s) required for the propagation of feature annotation.</text>
</comment>
<feature type="domain" description="EGF-like" evidence="7">
    <location>
        <begin position="343"/>
        <end position="380"/>
    </location>
</feature>
<dbReference type="GO" id="GO:0007160">
    <property type="term" value="P:cell-matrix adhesion"/>
    <property type="evidence" value="ECO:0007669"/>
    <property type="project" value="InterPro"/>
</dbReference>
<reference evidence="9" key="1">
    <citation type="journal article" date="2020" name="bioRxiv">
        <title>Comparative genomics of Chlamydomonas.</title>
        <authorList>
            <person name="Craig R.J."/>
            <person name="Hasan A.R."/>
            <person name="Ness R.W."/>
            <person name="Keightley P.D."/>
        </authorList>
    </citation>
    <scope>NUCLEOTIDE SEQUENCE</scope>
    <source>
        <strain evidence="9">CCAP 11/70</strain>
    </source>
</reference>
<evidence type="ECO:0000256" key="2">
    <source>
        <dbReference type="ARBA" id="ARBA00022729"/>
    </source>
</evidence>
<dbReference type="PANTHER" id="PTHR24049">
    <property type="entry name" value="CRUMBS FAMILY MEMBER"/>
    <property type="match status" value="1"/>
</dbReference>
<dbReference type="PROSITE" id="PS00010">
    <property type="entry name" value="ASX_HYDROXYL"/>
    <property type="match status" value="2"/>
</dbReference>
<dbReference type="PROSITE" id="PS50026">
    <property type="entry name" value="EGF_3"/>
    <property type="match status" value="3"/>
</dbReference>
<dbReference type="InterPro" id="IPR003886">
    <property type="entry name" value="NIDO_dom"/>
</dbReference>
<keyword evidence="2" id="KW-0732">Signal</keyword>
<dbReference type="Pfam" id="PF06119">
    <property type="entry name" value="NIDO"/>
    <property type="match status" value="1"/>
</dbReference>
<dbReference type="SMART" id="SM00539">
    <property type="entry name" value="NIDO"/>
    <property type="match status" value="1"/>
</dbReference>
<dbReference type="OrthoDB" id="561034at2759"/>
<dbReference type="PROSITE" id="PS51220">
    <property type="entry name" value="NIDO"/>
    <property type="match status" value="1"/>
</dbReference>
<evidence type="ECO:0000259" key="8">
    <source>
        <dbReference type="PROSITE" id="PS51220"/>
    </source>
</evidence>
<dbReference type="SUPFAM" id="SSF57196">
    <property type="entry name" value="EGF/Laminin"/>
    <property type="match status" value="3"/>
</dbReference>
<evidence type="ECO:0000256" key="3">
    <source>
        <dbReference type="ARBA" id="ARBA00022737"/>
    </source>
</evidence>
<comment type="caution">
    <text evidence="9">The sequence shown here is derived from an EMBL/GenBank/DDBJ whole genome shotgun (WGS) entry which is preliminary data.</text>
</comment>
<feature type="domain" description="EGF-like" evidence="7">
    <location>
        <begin position="262"/>
        <end position="301"/>
    </location>
</feature>
<dbReference type="InterPro" id="IPR000152">
    <property type="entry name" value="EGF-type_Asp/Asn_hydroxyl_site"/>
</dbReference>
<evidence type="ECO:0000256" key="1">
    <source>
        <dbReference type="ARBA" id="ARBA00022536"/>
    </source>
</evidence>
<dbReference type="InterPro" id="IPR000742">
    <property type="entry name" value="EGF"/>
</dbReference>
<dbReference type="Proteomes" id="UP000612055">
    <property type="component" value="Unassembled WGS sequence"/>
</dbReference>
<accession>A0A835XVV5</accession>
<dbReference type="AlphaFoldDB" id="A0A835XVV5"/>
<evidence type="ECO:0000313" key="9">
    <source>
        <dbReference type="EMBL" id="KAG2487775.1"/>
    </source>
</evidence>
<keyword evidence="5" id="KW-0325">Glycoprotein</keyword>
<dbReference type="GO" id="GO:0005509">
    <property type="term" value="F:calcium ion binding"/>
    <property type="evidence" value="ECO:0007669"/>
    <property type="project" value="InterPro"/>
</dbReference>
<keyword evidence="10" id="KW-1185">Reference proteome</keyword>
<evidence type="ECO:0000256" key="6">
    <source>
        <dbReference type="PROSITE-ProRule" id="PRU00076"/>
    </source>
</evidence>
<dbReference type="NCBIfam" id="NF038114">
    <property type="entry name" value="rightmost"/>
    <property type="match status" value="1"/>
</dbReference>
<protein>
    <submittedName>
        <fullName evidence="9">Uncharacterized protein</fullName>
    </submittedName>
</protein>
<dbReference type="SMART" id="SM00181">
    <property type="entry name" value="EGF"/>
    <property type="match status" value="4"/>
</dbReference>
<keyword evidence="3" id="KW-0677">Repeat</keyword>
<gene>
    <name evidence="9" type="ORF">HYH03_013620</name>
</gene>
<dbReference type="Gene3D" id="2.10.25.10">
    <property type="entry name" value="Laminin"/>
    <property type="match status" value="3"/>
</dbReference>
<dbReference type="FunFam" id="2.10.25.10:FF:000122">
    <property type="entry name" value="Protein crumbs homolog 2"/>
    <property type="match status" value="1"/>
</dbReference>
<organism evidence="9 10">
    <name type="scientific">Edaphochlamys debaryana</name>
    <dbReference type="NCBI Taxonomy" id="47281"/>
    <lineage>
        <taxon>Eukaryota</taxon>
        <taxon>Viridiplantae</taxon>
        <taxon>Chlorophyta</taxon>
        <taxon>core chlorophytes</taxon>
        <taxon>Chlorophyceae</taxon>
        <taxon>CS clade</taxon>
        <taxon>Chlamydomonadales</taxon>
        <taxon>Chlamydomonadales incertae sedis</taxon>
        <taxon>Edaphochlamys</taxon>
    </lineage>
</organism>
<dbReference type="CDD" id="cd00054">
    <property type="entry name" value="EGF_CA"/>
    <property type="match status" value="3"/>
</dbReference>
<evidence type="ECO:0000313" key="10">
    <source>
        <dbReference type="Proteomes" id="UP000612055"/>
    </source>
</evidence>
<sequence length="499" mass="51795">MRVSSVSLALLALPAFIAILLVAGTAYGRATPRALLQAGGVSFTSAVGNYTPYNLITNSNNGQGMFVAYFGDVDTRDPGSGLVTYYSSTDDTLLGIAASMIGGSPALSWIFIASYPNVGYYYYNITKLNNFQLMLARATDGRSFNCFFYQRLEWTTGDASNGVDGLDGFPARAGYTDGVGHAYELPGSGTMDVLNLASTSNGGRLPGQWCYQVNGAIIDACATDNGGCDALTSCTNSDNGPVCGPCPEHYTGTGATGCVLITVPTCATSNPCQNGGSCVDSDTGPTCDCSLTSDFTGQNCTTQIDDCSSTPCLNGGICADGPRSYTCDCAGTSDFVGTNCETRIDNCDPNPCQNGGTCTDGDRAYTCTCANACFSGTTCGTLNFGGFFPPVANMPGVNTVKAGQAVPVKFTLGCGDLGTAIFASGYPSFTRAACDGTKDNVAPVSTVNPGSSSLSYDATSRQYNYVWKTPSDGAVGTCQVLTVRFVDGTERSALFKFRK</sequence>
<dbReference type="InterPro" id="IPR001881">
    <property type="entry name" value="EGF-like_Ca-bd_dom"/>
</dbReference>
<keyword evidence="4" id="KW-1015">Disulfide bond</keyword>
<keyword evidence="1 6" id="KW-0245">EGF-like domain</keyword>
<name>A0A835XVV5_9CHLO</name>
<feature type="domain" description="EGF-like" evidence="7">
    <location>
        <begin position="303"/>
        <end position="341"/>
    </location>
</feature>
<feature type="domain" description="NIDO" evidence="8">
    <location>
        <begin position="68"/>
        <end position="216"/>
    </location>
</feature>
<proteinExistence type="predicted"/>
<evidence type="ECO:0000256" key="4">
    <source>
        <dbReference type="ARBA" id="ARBA00023157"/>
    </source>
</evidence>
<dbReference type="SMART" id="SM00179">
    <property type="entry name" value="EGF_CA"/>
    <property type="match status" value="4"/>
</dbReference>
<dbReference type="InterPro" id="IPR051022">
    <property type="entry name" value="Notch_Cell-Fate_Det"/>
</dbReference>
<evidence type="ECO:0000259" key="7">
    <source>
        <dbReference type="PROSITE" id="PS50026"/>
    </source>
</evidence>
<evidence type="ECO:0000256" key="5">
    <source>
        <dbReference type="ARBA" id="ARBA00023180"/>
    </source>
</evidence>
<dbReference type="Pfam" id="PF00008">
    <property type="entry name" value="EGF"/>
    <property type="match status" value="3"/>
</dbReference>
<dbReference type="EMBL" id="JAEHOE010000092">
    <property type="protein sequence ID" value="KAG2487775.1"/>
    <property type="molecule type" value="Genomic_DNA"/>
</dbReference>